<proteinExistence type="predicted"/>
<keyword evidence="1" id="KW-0472">Membrane</keyword>
<evidence type="ECO:0008006" key="4">
    <source>
        <dbReference type="Google" id="ProtNLM"/>
    </source>
</evidence>
<comment type="caution">
    <text evidence="2">The sequence shown here is derived from an EMBL/GenBank/DDBJ whole genome shotgun (WGS) entry which is preliminary data.</text>
</comment>
<dbReference type="EMBL" id="JAGKSB010000014">
    <property type="protein sequence ID" value="MBP3944173.1"/>
    <property type="molecule type" value="Genomic_DNA"/>
</dbReference>
<keyword evidence="3" id="KW-1185">Reference proteome</keyword>
<organism evidence="2 3">
    <name type="scientific">Rhinopithecimicrobium faecis</name>
    <dbReference type="NCBI Taxonomy" id="2820698"/>
    <lineage>
        <taxon>Bacteria</taxon>
        <taxon>Pseudomonadati</taxon>
        <taxon>Bacteroidota</taxon>
        <taxon>Sphingobacteriia</taxon>
        <taxon>Sphingobacteriales</taxon>
        <taxon>Sphingobacteriaceae</taxon>
        <taxon>Rhinopithecimicrobium</taxon>
    </lineage>
</organism>
<accession>A0A8T4HCJ1</accession>
<dbReference type="AlphaFoldDB" id="A0A8T4HCJ1"/>
<reference evidence="2" key="1">
    <citation type="submission" date="2021-03" db="EMBL/GenBank/DDBJ databases">
        <authorList>
            <person name="Lu T."/>
            <person name="Wang Q."/>
            <person name="Han X."/>
        </authorList>
    </citation>
    <scope>NUCLEOTIDE SEQUENCE</scope>
    <source>
        <strain evidence="2">WQ 2009</strain>
    </source>
</reference>
<dbReference type="Proteomes" id="UP000679691">
    <property type="component" value="Unassembled WGS sequence"/>
</dbReference>
<evidence type="ECO:0000256" key="1">
    <source>
        <dbReference type="SAM" id="Phobius"/>
    </source>
</evidence>
<protein>
    <recommendedName>
        <fullName evidence="4">Stationary phase survival protein SurE</fullName>
    </recommendedName>
</protein>
<feature type="transmembrane region" description="Helical" evidence="1">
    <location>
        <begin position="37"/>
        <end position="55"/>
    </location>
</feature>
<evidence type="ECO:0000313" key="2">
    <source>
        <dbReference type="EMBL" id="MBP3944173.1"/>
    </source>
</evidence>
<feature type="transmembrane region" description="Helical" evidence="1">
    <location>
        <begin position="62"/>
        <end position="80"/>
    </location>
</feature>
<name>A0A8T4HCJ1_9SPHI</name>
<keyword evidence="1" id="KW-0812">Transmembrane</keyword>
<keyword evidence="1" id="KW-1133">Transmembrane helix</keyword>
<gene>
    <name evidence="2" type="ORF">J5U18_11520</name>
</gene>
<evidence type="ECO:0000313" key="3">
    <source>
        <dbReference type="Proteomes" id="UP000679691"/>
    </source>
</evidence>
<sequence>MNKFVKGMAIGVLAPTLAFLLVKYTSLEQAILPGKPHVIIALALLINLIGVRFQFKKGQLEVGRGWMLVTFVSMLLYFYLLKK</sequence>